<feature type="binding site" description="axial binding residue" evidence="5">
    <location>
        <position position="147"/>
    </location>
    <ligand>
        <name>heme c</name>
        <dbReference type="ChEBI" id="CHEBI:61717"/>
        <label>2</label>
    </ligand>
    <ligandPart>
        <name>Fe</name>
        <dbReference type="ChEBI" id="CHEBI:18248"/>
    </ligandPart>
</feature>
<evidence type="ECO:0000256" key="3">
    <source>
        <dbReference type="ARBA" id="ARBA00023004"/>
    </source>
</evidence>
<dbReference type="InterPro" id="IPR009056">
    <property type="entry name" value="Cyt_c-like_dom"/>
</dbReference>
<dbReference type="PROSITE" id="PS51007">
    <property type="entry name" value="CYTC"/>
    <property type="match status" value="2"/>
</dbReference>
<proteinExistence type="predicted"/>
<feature type="binding site" description="covalent" evidence="4">
    <location>
        <position position="143"/>
    </location>
    <ligand>
        <name>heme c</name>
        <dbReference type="ChEBI" id="CHEBI:61717"/>
        <label>2</label>
    </ligand>
</feature>
<evidence type="ECO:0000313" key="9">
    <source>
        <dbReference type="Proteomes" id="UP000231409"/>
    </source>
</evidence>
<evidence type="ECO:0000256" key="4">
    <source>
        <dbReference type="PIRSR" id="PIRSR000005-1"/>
    </source>
</evidence>
<dbReference type="Proteomes" id="UP000231409">
    <property type="component" value="Unassembled WGS sequence"/>
</dbReference>
<dbReference type="InterPro" id="IPR050597">
    <property type="entry name" value="Cytochrome_c_Oxidase_Subunit"/>
</dbReference>
<organism evidence="8 9">
    <name type="scientific">Marinobacter profundi</name>
    <dbReference type="NCBI Taxonomy" id="2666256"/>
    <lineage>
        <taxon>Bacteria</taxon>
        <taxon>Pseudomonadati</taxon>
        <taxon>Pseudomonadota</taxon>
        <taxon>Gammaproteobacteria</taxon>
        <taxon>Pseudomonadales</taxon>
        <taxon>Marinobacteraceae</taxon>
        <taxon>Marinobacter</taxon>
    </lineage>
</organism>
<dbReference type="EMBL" id="NTFH01000001">
    <property type="protein sequence ID" value="PHQ17069.1"/>
    <property type="molecule type" value="Genomic_DNA"/>
</dbReference>
<feature type="binding site" description="covalent" evidence="4">
    <location>
        <position position="46"/>
    </location>
    <ligand>
        <name>heme c</name>
        <dbReference type="ChEBI" id="CHEBI:61717"/>
        <label>1</label>
    </ligand>
</feature>
<dbReference type="SUPFAM" id="SSF46626">
    <property type="entry name" value="Cytochrome c"/>
    <property type="match status" value="2"/>
</dbReference>
<feature type="binding site" description="covalent" evidence="4">
    <location>
        <position position="146"/>
    </location>
    <ligand>
        <name>heme c</name>
        <dbReference type="ChEBI" id="CHEBI:61717"/>
        <label>2</label>
    </ligand>
</feature>
<dbReference type="Pfam" id="PF00034">
    <property type="entry name" value="Cytochrom_C"/>
    <property type="match status" value="2"/>
</dbReference>
<accession>A0A2G1URQ6</accession>
<feature type="binding site" description="axial binding residue" evidence="5">
    <location>
        <position position="87"/>
    </location>
    <ligand>
        <name>heme c</name>
        <dbReference type="ChEBI" id="CHEBI:61717"/>
        <label>1</label>
    </ligand>
    <ligandPart>
        <name>Fe</name>
        <dbReference type="ChEBI" id="CHEBI:18248"/>
    </ligandPart>
</feature>
<keyword evidence="2 5" id="KW-0479">Metal-binding</keyword>
<feature type="domain" description="Cytochrome c" evidence="7">
    <location>
        <begin position="122"/>
        <end position="212"/>
    </location>
</feature>
<name>A0A2G1URQ6_9GAMM</name>
<dbReference type="InterPro" id="IPR036909">
    <property type="entry name" value="Cyt_c-like_dom_sf"/>
</dbReference>
<evidence type="ECO:0000256" key="1">
    <source>
        <dbReference type="ARBA" id="ARBA00022617"/>
    </source>
</evidence>
<evidence type="ECO:0000259" key="7">
    <source>
        <dbReference type="PROSITE" id="PS51007"/>
    </source>
</evidence>
<dbReference type="AlphaFoldDB" id="A0A2G1URQ6"/>
<dbReference type="PANTHER" id="PTHR33751:SF11">
    <property type="entry name" value="BLL4483 PROTEIN"/>
    <property type="match status" value="1"/>
</dbReference>
<evidence type="ECO:0000313" key="8">
    <source>
        <dbReference type="EMBL" id="PHQ17069.1"/>
    </source>
</evidence>
<evidence type="ECO:0000256" key="5">
    <source>
        <dbReference type="PIRSR" id="PIRSR000005-2"/>
    </source>
</evidence>
<dbReference type="GO" id="GO:0042597">
    <property type="term" value="C:periplasmic space"/>
    <property type="evidence" value="ECO:0007669"/>
    <property type="project" value="InterPro"/>
</dbReference>
<feature type="binding site" description="axial binding residue" evidence="5">
    <location>
        <position position="47"/>
    </location>
    <ligand>
        <name>heme c</name>
        <dbReference type="ChEBI" id="CHEBI:61717"/>
        <label>1</label>
    </ligand>
    <ligandPart>
        <name>Fe</name>
        <dbReference type="ChEBI" id="CHEBI:18248"/>
    </ligandPart>
</feature>
<keyword evidence="3 5" id="KW-0408">Iron</keyword>
<sequence>MNGPVRYLSLVGALLVSASALAQGNPEQGKQLVMQGDGSGAPCMACHGQDGGGNNAGGFPRLAGLDENYLAKQMRDYNSGSRTSPIMQPNVDNFSDQQLQDIAAYYAAMPVPATKAPAADDALMAQGEKLALQGDWDNYIPPCSSCHGPDNGGMGDVFPGIAGQHPNYIASQLRAWQAGSRSNDPNNLMVAVAERLTDQQITAVAAWLGAQPASAAKGGK</sequence>
<comment type="PTM">
    <text evidence="4">Binds 2 heme c groups covalently per subunit.</text>
</comment>
<keyword evidence="6" id="KW-0732">Signal</keyword>
<evidence type="ECO:0000256" key="6">
    <source>
        <dbReference type="SAM" id="SignalP"/>
    </source>
</evidence>
<dbReference type="PANTHER" id="PTHR33751">
    <property type="entry name" value="CBB3-TYPE CYTOCHROME C OXIDASE SUBUNIT FIXP"/>
    <property type="match status" value="1"/>
</dbReference>
<evidence type="ECO:0000256" key="2">
    <source>
        <dbReference type="ARBA" id="ARBA00022723"/>
    </source>
</evidence>
<feature type="chain" id="PRO_5013672827" evidence="6">
    <location>
        <begin position="23"/>
        <end position="220"/>
    </location>
</feature>
<keyword evidence="9" id="KW-1185">Reference proteome</keyword>
<dbReference type="Gene3D" id="1.10.760.10">
    <property type="entry name" value="Cytochrome c-like domain"/>
    <property type="match status" value="2"/>
</dbReference>
<feature type="binding site" description="covalent" evidence="4">
    <location>
        <position position="43"/>
    </location>
    <ligand>
        <name>heme c</name>
        <dbReference type="ChEBI" id="CHEBI:61717"/>
        <label>1</label>
    </ligand>
</feature>
<keyword evidence="1 4" id="KW-0349">Heme</keyword>
<reference evidence="8 9" key="1">
    <citation type="submission" date="2017-09" db="EMBL/GenBank/DDBJ databases">
        <title>The draft genome sequences of Marinobacter sp. PWS21.</title>
        <authorList>
            <person name="Cao J."/>
        </authorList>
    </citation>
    <scope>NUCLEOTIDE SEQUENCE [LARGE SCALE GENOMIC DNA]</scope>
    <source>
        <strain evidence="8 9">PWS21</strain>
    </source>
</reference>
<feature type="binding site" description="axial binding residue" evidence="5">
    <location>
        <position position="189"/>
    </location>
    <ligand>
        <name>heme c</name>
        <dbReference type="ChEBI" id="CHEBI:61717"/>
        <label>2</label>
    </ligand>
    <ligandPart>
        <name>Fe</name>
        <dbReference type="ChEBI" id="CHEBI:18248"/>
    </ligandPart>
</feature>
<dbReference type="GO" id="GO:0005506">
    <property type="term" value="F:iron ion binding"/>
    <property type="evidence" value="ECO:0007669"/>
    <property type="project" value="InterPro"/>
</dbReference>
<protein>
    <submittedName>
        <fullName evidence="8">Cytochrome c4</fullName>
    </submittedName>
</protein>
<gene>
    <name evidence="8" type="ORF">CLH61_00455</name>
</gene>
<dbReference type="RefSeq" id="WP_099612748.1">
    <property type="nucleotide sequence ID" value="NZ_KZ319367.1"/>
</dbReference>
<dbReference type="PIRSF" id="PIRSF000005">
    <property type="entry name" value="Cytochrome_c4"/>
    <property type="match status" value="1"/>
</dbReference>
<feature type="domain" description="Cytochrome c" evidence="7">
    <location>
        <begin position="24"/>
        <end position="110"/>
    </location>
</feature>
<feature type="signal peptide" evidence="6">
    <location>
        <begin position="1"/>
        <end position="22"/>
    </location>
</feature>
<dbReference type="GO" id="GO:0009055">
    <property type="term" value="F:electron transfer activity"/>
    <property type="evidence" value="ECO:0007669"/>
    <property type="project" value="InterPro"/>
</dbReference>
<comment type="caution">
    <text evidence="8">The sequence shown here is derived from an EMBL/GenBank/DDBJ whole genome shotgun (WGS) entry which is preliminary data.</text>
</comment>
<dbReference type="GO" id="GO:0020037">
    <property type="term" value="F:heme binding"/>
    <property type="evidence" value="ECO:0007669"/>
    <property type="project" value="InterPro"/>
</dbReference>
<dbReference type="InterPro" id="IPR024167">
    <property type="entry name" value="Cytochrome_c4-like"/>
</dbReference>